<proteinExistence type="predicted"/>
<dbReference type="Gene3D" id="2.130.10.10">
    <property type="entry name" value="YVTN repeat-like/Quinoprotein amine dehydrogenase"/>
    <property type="match status" value="1"/>
</dbReference>
<dbReference type="InterPro" id="IPR039241">
    <property type="entry name" value="Rrp9-like"/>
</dbReference>
<dbReference type="InterPro" id="IPR015943">
    <property type="entry name" value="WD40/YVTN_repeat-like_dom_sf"/>
</dbReference>
<dbReference type="GO" id="GO:0032040">
    <property type="term" value="C:small-subunit processome"/>
    <property type="evidence" value="ECO:0007669"/>
    <property type="project" value="TreeGrafter"/>
</dbReference>
<comment type="caution">
    <text evidence="2">The sequence shown here is derived from an EMBL/GenBank/DDBJ whole genome shotgun (WGS) entry which is preliminary data.</text>
</comment>
<dbReference type="PROSITE" id="PS50082">
    <property type="entry name" value="WD_REPEATS_2"/>
    <property type="match status" value="2"/>
</dbReference>
<dbReference type="GO" id="GO:0034511">
    <property type="term" value="F:U3 snoRNA binding"/>
    <property type="evidence" value="ECO:0007669"/>
    <property type="project" value="InterPro"/>
</dbReference>
<dbReference type="InterPro" id="IPR036322">
    <property type="entry name" value="WD40_repeat_dom_sf"/>
</dbReference>
<keyword evidence="3" id="KW-1185">Reference proteome</keyword>
<dbReference type="InterPro" id="IPR001680">
    <property type="entry name" value="WD40_rpt"/>
</dbReference>
<dbReference type="EMBL" id="CALTRL010000549">
    <property type="protein sequence ID" value="CAH7668581.1"/>
    <property type="molecule type" value="Genomic_DNA"/>
</dbReference>
<dbReference type="Pfam" id="PF00400">
    <property type="entry name" value="WD40"/>
    <property type="match status" value="2"/>
</dbReference>
<protein>
    <submittedName>
        <fullName evidence="2">WD40-repeat-containing domain protein</fullName>
    </submittedName>
</protein>
<dbReference type="PROSITE" id="PS50294">
    <property type="entry name" value="WD_REPEATS_REGION"/>
    <property type="match status" value="1"/>
</dbReference>
<accession>A0AAV0AKG5</accession>
<name>A0AAV0AKG5_PHAPC</name>
<dbReference type="SUPFAM" id="SSF50978">
    <property type="entry name" value="WD40 repeat-like"/>
    <property type="match status" value="1"/>
</dbReference>
<organism evidence="2 3">
    <name type="scientific">Phakopsora pachyrhizi</name>
    <name type="common">Asian soybean rust disease fungus</name>
    <dbReference type="NCBI Taxonomy" id="170000"/>
    <lineage>
        <taxon>Eukaryota</taxon>
        <taxon>Fungi</taxon>
        <taxon>Dikarya</taxon>
        <taxon>Basidiomycota</taxon>
        <taxon>Pucciniomycotina</taxon>
        <taxon>Pucciniomycetes</taxon>
        <taxon>Pucciniales</taxon>
        <taxon>Phakopsoraceae</taxon>
        <taxon>Phakopsora</taxon>
    </lineage>
</organism>
<evidence type="ECO:0000313" key="3">
    <source>
        <dbReference type="Proteomes" id="UP001153365"/>
    </source>
</evidence>
<evidence type="ECO:0000313" key="2">
    <source>
        <dbReference type="EMBL" id="CAH7668581.1"/>
    </source>
</evidence>
<evidence type="ECO:0000256" key="1">
    <source>
        <dbReference type="PROSITE-ProRule" id="PRU00221"/>
    </source>
</evidence>
<dbReference type="AlphaFoldDB" id="A0AAV0AKG5"/>
<reference evidence="2" key="1">
    <citation type="submission" date="2022-06" db="EMBL/GenBank/DDBJ databases">
        <authorList>
            <consortium name="SYNGENTA / RWTH Aachen University"/>
        </authorList>
    </citation>
    <scope>NUCLEOTIDE SEQUENCE</scope>
</reference>
<dbReference type="Proteomes" id="UP001153365">
    <property type="component" value="Unassembled WGS sequence"/>
</dbReference>
<keyword evidence="1" id="KW-0853">WD repeat</keyword>
<feature type="repeat" description="WD" evidence="1">
    <location>
        <begin position="1"/>
        <end position="18"/>
    </location>
</feature>
<gene>
    <name evidence="2" type="ORF">PPACK8108_LOCUS3096</name>
</gene>
<sequence length="150" mass="16825">MDNTVRLWDLRTGSCLKVLGEHSSLVGLLGLSPNRLVSAAADSTLRIWDPLDGISKQELRGHLGAITCFSHDQFRVISGADRTLKLWNPSNGELVRDLLNSFSAVWQVGINERYCIVAVQRGNEKVRKRIRTWKVSVIVLKINVIFNNNS</sequence>
<dbReference type="PANTHER" id="PTHR19865:SF2">
    <property type="entry name" value="F-BOX AND WD REPEAT DOMAIN-CONTAINING 11-A"/>
    <property type="match status" value="1"/>
</dbReference>
<dbReference type="SMART" id="SM00320">
    <property type="entry name" value="WD40"/>
    <property type="match status" value="2"/>
</dbReference>
<dbReference type="PANTHER" id="PTHR19865">
    <property type="entry name" value="U3 SMALL NUCLEOLAR RNA INTERACTING PROTEIN 2"/>
    <property type="match status" value="1"/>
</dbReference>
<feature type="repeat" description="WD" evidence="1">
    <location>
        <begin position="19"/>
        <end position="49"/>
    </location>
</feature>